<dbReference type="Pfam" id="PF01180">
    <property type="entry name" value="DHO_dh"/>
    <property type="match status" value="1"/>
</dbReference>
<dbReference type="Gene3D" id="2.30.26.10">
    <property type="entry name" value="Dihydroorotate Dehydrogenase A, chain A, domain 2"/>
    <property type="match status" value="1"/>
</dbReference>
<dbReference type="GO" id="GO:0006207">
    <property type="term" value="P:'de novo' pyrimidine nucleobase biosynthetic process"/>
    <property type="evidence" value="ECO:0007669"/>
    <property type="project" value="TreeGrafter"/>
</dbReference>
<keyword evidence="9 11" id="KW-0665">Pyrimidine biosynthesis</keyword>
<evidence type="ECO:0000256" key="2">
    <source>
        <dbReference type="ARBA" id="ARBA00004496"/>
    </source>
</evidence>
<comment type="caution">
    <text evidence="13">The sequence shown here is derived from an EMBL/GenBank/DDBJ whole genome shotgun (WGS) entry which is preliminary data.</text>
</comment>
<dbReference type="AlphaFoldDB" id="A0A9P4JC43"/>
<proteinExistence type="inferred from homology"/>
<feature type="domain" description="Dihydroorotate dehydrogenase catalytic" evidence="12">
    <location>
        <begin position="80"/>
        <end position="356"/>
    </location>
</feature>
<keyword evidence="14" id="KW-1185">Reference proteome</keyword>
<dbReference type="GO" id="GO:0005737">
    <property type="term" value="C:cytoplasm"/>
    <property type="evidence" value="ECO:0007669"/>
    <property type="project" value="UniProtKB-SubCell"/>
</dbReference>
<dbReference type="InterPro" id="IPR005720">
    <property type="entry name" value="Dihydroorotate_DH_cat"/>
</dbReference>
<organism evidence="13 14">
    <name type="scientific">Delitschia confertaspora ATCC 74209</name>
    <dbReference type="NCBI Taxonomy" id="1513339"/>
    <lineage>
        <taxon>Eukaryota</taxon>
        <taxon>Fungi</taxon>
        <taxon>Dikarya</taxon>
        <taxon>Ascomycota</taxon>
        <taxon>Pezizomycotina</taxon>
        <taxon>Dothideomycetes</taxon>
        <taxon>Pleosporomycetidae</taxon>
        <taxon>Pleosporales</taxon>
        <taxon>Delitschiaceae</taxon>
        <taxon>Delitschia</taxon>
    </lineage>
</organism>
<evidence type="ECO:0000259" key="12">
    <source>
        <dbReference type="Pfam" id="PF01180"/>
    </source>
</evidence>
<reference evidence="13" key="1">
    <citation type="journal article" date="2020" name="Stud. Mycol.">
        <title>101 Dothideomycetes genomes: a test case for predicting lifestyles and emergence of pathogens.</title>
        <authorList>
            <person name="Haridas S."/>
            <person name="Albert R."/>
            <person name="Binder M."/>
            <person name="Bloem J."/>
            <person name="Labutti K."/>
            <person name="Salamov A."/>
            <person name="Andreopoulos B."/>
            <person name="Baker S."/>
            <person name="Barry K."/>
            <person name="Bills G."/>
            <person name="Bluhm B."/>
            <person name="Cannon C."/>
            <person name="Castanera R."/>
            <person name="Culley D."/>
            <person name="Daum C."/>
            <person name="Ezra D."/>
            <person name="Gonzalez J."/>
            <person name="Henrissat B."/>
            <person name="Kuo A."/>
            <person name="Liang C."/>
            <person name="Lipzen A."/>
            <person name="Lutzoni F."/>
            <person name="Magnuson J."/>
            <person name="Mondo S."/>
            <person name="Nolan M."/>
            <person name="Ohm R."/>
            <person name="Pangilinan J."/>
            <person name="Park H.-J."/>
            <person name="Ramirez L."/>
            <person name="Alfaro M."/>
            <person name="Sun H."/>
            <person name="Tritt A."/>
            <person name="Yoshinaga Y."/>
            <person name="Zwiers L.-H."/>
            <person name="Turgeon B."/>
            <person name="Goodwin S."/>
            <person name="Spatafora J."/>
            <person name="Crous P."/>
            <person name="Grigoriev I."/>
        </authorList>
    </citation>
    <scope>NUCLEOTIDE SEQUENCE</scope>
    <source>
        <strain evidence="13">ATCC 74209</strain>
    </source>
</reference>
<keyword evidence="10 11" id="KW-0560">Oxidoreductase</keyword>
<evidence type="ECO:0000256" key="1">
    <source>
        <dbReference type="ARBA" id="ARBA00001917"/>
    </source>
</evidence>
<comment type="subunit">
    <text evidence="11">Homodimer.</text>
</comment>
<keyword evidence="7 11" id="KW-0285">Flavoprotein</keyword>
<comment type="pathway">
    <text evidence="3 11">Pyrimidine metabolism; UMP biosynthesis via de novo pathway.</text>
</comment>
<keyword evidence="8 11" id="KW-0288">FMN</keyword>
<sequence length="361" mass="38684">MPLTINPPLLNSANPWCSNLEQLQELYNCLYTGAVTTRTALLDNGFPHDDSTHQFTFFNPLTQRSHSGANPTTNAKSIDMNETASLNTLGYSPLPLKDYLSFIKTISDGLSEGSKLKPFIISVTGTAEQVVECYRRIVAHQKEVKMVLAMEVNLSCPNIPDKPPPAYDSEALKSYLAALKLETAKQSAPNLSPEHQGNGNEHVPVGIKTPPYTYADQFKQLITTLVYSATDMEPKNLGCPISFLTTTNTLGTSLLLTPTTESNTPVYHHTLNSSNGTGIGGMAGAPLHPLALGNVYTLKGLLFQYPEMENVQIIGVGGVEDAEGFKRMRAVGAAAVGVGTALGRRGMGVFGEIGRGVGVGE</sequence>
<dbReference type="InterPro" id="IPR050074">
    <property type="entry name" value="DHO_dehydrogenase"/>
</dbReference>
<accession>A0A9P4JC43</accession>
<dbReference type="InterPro" id="IPR033886">
    <property type="entry name" value="DHOD_1A"/>
</dbReference>
<dbReference type="Gene3D" id="3.20.20.70">
    <property type="entry name" value="Aldolase class I"/>
    <property type="match status" value="1"/>
</dbReference>
<name>A0A9P4JC43_9PLEO</name>
<evidence type="ECO:0000256" key="9">
    <source>
        <dbReference type="ARBA" id="ARBA00022975"/>
    </source>
</evidence>
<evidence type="ECO:0000256" key="4">
    <source>
        <dbReference type="ARBA" id="ARBA00008008"/>
    </source>
</evidence>
<comment type="subcellular location">
    <subcellularLocation>
        <location evidence="2 11">Cytoplasm</location>
    </subcellularLocation>
</comment>
<evidence type="ECO:0000256" key="10">
    <source>
        <dbReference type="ARBA" id="ARBA00023002"/>
    </source>
</evidence>
<evidence type="ECO:0000256" key="7">
    <source>
        <dbReference type="ARBA" id="ARBA00022630"/>
    </source>
</evidence>
<dbReference type="EC" id="1.3.98.1" evidence="11"/>
<comment type="function">
    <text evidence="11">Catalyzes the conversion of dihydroorotate to orotate with fumarate as the electron acceptor.</text>
</comment>
<dbReference type="OrthoDB" id="14784at2759"/>
<dbReference type="CDD" id="cd04741">
    <property type="entry name" value="DHOD_1A_like"/>
    <property type="match status" value="1"/>
</dbReference>
<dbReference type="SUPFAM" id="SSF51395">
    <property type="entry name" value="FMN-linked oxidoreductases"/>
    <property type="match status" value="1"/>
</dbReference>
<gene>
    <name evidence="13" type="ORF">GQ43DRAFT_459066</name>
</gene>
<keyword evidence="6 11" id="KW-0963">Cytoplasm</keyword>
<evidence type="ECO:0000256" key="3">
    <source>
        <dbReference type="ARBA" id="ARBA00004725"/>
    </source>
</evidence>
<evidence type="ECO:0000256" key="5">
    <source>
        <dbReference type="ARBA" id="ARBA00021374"/>
    </source>
</evidence>
<dbReference type="PANTHER" id="PTHR48109:SF1">
    <property type="entry name" value="DIHYDROOROTATE DEHYDROGENASE (FUMARATE)"/>
    <property type="match status" value="1"/>
</dbReference>
<evidence type="ECO:0000256" key="6">
    <source>
        <dbReference type="ARBA" id="ARBA00022490"/>
    </source>
</evidence>
<evidence type="ECO:0000313" key="14">
    <source>
        <dbReference type="Proteomes" id="UP000799536"/>
    </source>
</evidence>
<dbReference type="PANTHER" id="PTHR48109">
    <property type="entry name" value="DIHYDROOROTATE DEHYDROGENASE (QUINONE), MITOCHONDRIAL-RELATED"/>
    <property type="match status" value="1"/>
</dbReference>
<evidence type="ECO:0000256" key="8">
    <source>
        <dbReference type="ARBA" id="ARBA00022643"/>
    </source>
</evidence>
<dbReference type="Proteomes" id="UP000799536">
    <property type="component" value="Unassembled WGS sequence"/>
</dbReference>
<dbReference type="EMBL" id="ML994369">
    <property type="protein sequence ID" value="KAF2196540.1"/>
    <property type="molecule type" value="Genomic_DNA"/>
</dbReference>
<dbReference type="GO" id="GO:0006221">
    <property type="term" value="P:pyrimidine nucleotide biosynthetic process"/>
    <property type="evidence" value="ECO:0007669"/>
    <property type="project" value="UniProtKB-KW"/>
</dbReference>
<evidence type="ECO:0000313" key="13">
    <source>
        <dbReference type="EMBL" id="KAF2196540.1"/>
    </source>
</evidence>
<dbReference type="GO" id="GO:1990663">
    <property type="term" value="F:dihydroorotate dehydrogenase (fumarate) activity"/>
    <property type="evidence" value="ECO:0007669"/>
    <property type="project" value="UniProtKB-EC"/>
</dbReference>
<comment type="cofactor">
    <cofactor evidence="1 11">
        <name>FMN</name>
        <dbReference type="ChEBI" id="CHEBI:58210"/>
    </cofactor>
</comment>
<evidence type="ECO:0000256" key="11">
    <source>
        <dbReference type="RuleBase" id="RU364042"/>
    </source>
</evidence>
<comment type="similarity">
    <text evidence="4 11">Belongs to the dihydroorotate dehydrogenase family. Type 1 subfamily.</text>
</comment>
<comment type="catalytic activity">
    <reaction evidence="11">
        <text>(S)-dihydroorotate + fumarate = orotate + succinate</text>
        <dbReference type="Rhea" id="RHEA:30059"/>
        <dbReference type="ChEBI" id="CHEBI:29806"/>
        <dbReference type="ChEBI" id="CHEBI:30031"/>
        <dbReference type="ChEBI" id="CHEBI:30839"/>
        <dbReference type="ChEBI" id="CHEBI:30864"/>
        <dbReference type="EC" id="1.3.98.1"/>
    </reaction>
</comment>
<dbReference type="InterPro" id="IPR023359">
    <property type="entry name" value="Dihydro_DH_chainA_dom2"/>
</dbReference>
<protein>
    <recommendedName>
        <fullName evidence="5 11">Dihydroorotate dehydrogenase (fumarate)</fullName>
        <ecNumber evidence="11">1.3.98.1</ecNumber>
    </recommendedName>
    <alternativeName>
        <fullName evidence="11">Dihydroorotate oxidase</fullName>
    </alternativeName>
</protein>
<dbReference type="InterPro" id="IPR013785">
    <property type="entry name" value="Aldolase_TIM"/>
</dbReference>